<dbReference type="Proteomes" id="UP001597561">
    <property type="component" value="Unassembled WGS sequence"/>
</dbReference>
<protein>
    <submittedName>
        <fullName evidence="1">Uncharacterized protein</fullName>
    </submittedName>
</protein>
<accession>A0ABW5ZEC8</accession>
<dbReference type="RefSeq" id="WP_204727925.1">
    <property type="nucleotide sequence ID" value="NZ_JAFBDK010000001.1"/>
</dbReference>
<organism evidence="1 2">
    <name type="scientific">Jeotgalibacillus terrae</name>
    <dbReference type="NCBI Taxonomy" id="587735"/>
    <lineage>
        <taxon>Bacteria</taxon>
        <taxon>Bacillati</taxon>
        <taxon>Bacillota</taxon>
        <taxon>Bacilli</taxon>
        <taxon>Bacillales</taxon>
        <taxon>Caryophanaceae</taxon>
        <taxon>Jeotgalibacillus</taxon>
    </lineage>
</organism>
<keyword evidence="2" id="KW-1185">Reference proteome</keyword>
<reference evidence="2" key="1">
    <citation type="journal article" date="2019" name="Int. J. Syst. Evol. Microbiol.">
        <title>The Global Catalogue of Microorganisms (GCM) 10K type strain sequencing project: providing services to taxonomists for standard genome sequencing and annotation.</title>
        <authorList>
            <consortium name="The Broad Institute Genomics Platform"/>
            <consortium name="The Broad Institute Genome Sequencing Center for Infectious Disease"/>
            <person name="Wu L."/>
            <person name="Ma J."/>
        </authorList>
    </citation>
    <scope>NUCLEOTIDE SEQUENCE [LARGE SCALE GENOMIC DNA]</scope>
    <source>
        <strain evidence="2">KCTC 13528</strain>
    </source>
</reference>
<proteinExistence type="predicted"/>
<sequence>MKMSALEENFHQAGETTKKAISDLADAALQDSDTYQEAIKKLKEYRWKMNGEVATFIIESAVEVVREKALQVEIKHTAPETEKQVAAGTTTLIKEFASKLEQSLKGIDEKNY</sequence>
<gene>
    <name evidence="1" type="ORF">ACFS5P_05435</name>
</gene>
<dbReference type="EMBL" id="JBHUPG010000008">
    <property type="protein sequence ID" value="MFD2911309.1"/>
    <property type="molecule type" value="Genomic_DNA"/>
</dbReference>
<name>A0ABW5ZEC8_9BACL</name>
<comment type="caution">
    <text evidence="1">The sequence shown here is derived from an EMBL/GenBank/DDBJ whole genome shotgun (WGS) entry which is preliminary data.</text>
</comment>
<evidence type="ECO:0000313" key="1">
    <source>
        <dbReference type="EMBL" id="MFD2911309.1"/>
    </source>
</evidence>
<evidence type="ECO:0000313" key="2">
    <source>
        <dbReference type="Proteomes" id="UP001597561"/>
    </source>
</evidence>